<reference evidence="1 2" key="1">
    <citation type="submission" date="2014-02" db="EMBL/GenBank/DDBJ databases">
        <title>Whole genome shotgun sequence of Rhodococcus wratislaviensis NBRC 100605.</title>
        <authorList>
            <person name="Hosoyama A."/>
            <person name="Tsuchikane K."/>
            <person name="Yoshida I."/>
            <person name="Ohji S."/>
            <person name="Ichikawa N."/>
            <person name="Yamazoe A."/>
            <person name="Fujita N."/>
        </authorList>
    </citation>
    <scope>NUCLEOTIDE SEQUENCE [LARGE SCALE GENOMIC DNA]</scope>
    <source>
        <strain evidence="1 2">NBRC 100605</strain>
    </source>
</reference>
<dbReference type="Proteomes" id="UP000019491">
    <property type="component" value="Unassembled WGS sequence"/>
</dbReference>
<keyword evidence="2" id="KW-1185">Reference proteome</keyword>
<dbReference type="EMBL" id="BAWF01000062">
    <property type="protein sequence ID" value="GAF48884.1"/>
    <property type="molecule type" value="Genomic_DNA"/>
</dbReference>
<name>X0PZ05_RHOWR</name>
<evidence type="ECO:0000313" key="2">
    <source>
        <dbReference type="Proteomes" id="UP000019491"/>
    </source>
</evidence>
<accession>X0PZ05</accession>
<dbReference type="OrthoDB" id="568335at2"/>
<protein>
    <submittedName>
        <fullName evidence="1">Uncharacterized protein</fullName>
    </submittedName>
</protein>
<dbReference type="AlphaFoldDB" id="X0PZ05"/>
<dbReference type="RefSeq" id="WP_162181249.1">
    <property type="nucleotide sequence ID" value="NZ_BAWF01000062.1"/>
</dbReference>
<sequence length="161" mass="19026">MQDTSRHDEHAETSGRLARFTYARTPIAETPADRDMALRTMLRDYARGTHPLHGFCRAWAHLRHDMDMKVNKKKVHRLRKEEGLQVRIYHPRKRRRKFVPTDRSVCAEDGAGYGVPVRFLKIASMIDEHTRQALLNIVERSITAQRLTDELDKMFELWFNR</sequence>
<gene>
    <name evidence="1" type="ORF">RW1_062_00080</name>
</gene>
<organism evidence="1 2">
    <name type="scientific">Rhodococcus wratislaviensis NBRC 100605</name>
    <dbReference type="NCBI Taxonomy" id="1219028"/>
    <lineage>
        <taxon>Bacteria</taxon>
        <taxon>Bacillati</taxon>
        <taxon>Actinomycetota</taxon>
        <taxon>Actinomycetes</taxon>
        <taxon>Mycobacteriales</taxon>
        <taxon>Nocardiaceae</taxon>
        <taxon>Rhodococcus</taxon>
    </lineage>
</organism>
<proteinExistence type="predicted"/>
<evidence type="ECO:0000313" key="1">
    <source>
        <dbReference type="EMBL" id="GAF48884.1"/>
    </source>
</evidence>
<comment type="caution">
    <text evidence="1">The sequence shown here is derived from an EMBL/GenBank/DDBJ whole genome shotgun (WGS) entry which is preliminary data.</text>
</comment>